<dbReference type="EMBL" id="PFXF01000015">
    <property type="protein sequence ID" value="PJA32985.1"/>
    <property type="molecule type" value="Genomic_DNA"/>
</dbReference>
<dbReference type="InterPro" id="IPR001482">
    <property type="entry name" value="T2SS/T4SS_dom"/>
</dbReference>
<proteinExistence type="inferred from homology"/>
<dbReference type="PANTHER" id="PTHR30258">
    <property type="entry name" value="TYPE II SECRETION SYSTEM PROTEIN GSPE-RELATED"/>
    <property type="match status" value="1"/>
</dbReference>
<dbReference type="InterPro" id="IPR003593">
    <property type="entry name" value="AAA+_ATPase"/>
</dbReference>
<dbReference type="InterPro" id="IPR027417">
    <property type="entry name" value="P-loop_NTPase"/>
</dbReference>
<dbReference type="SUPFAM" id="SSF52540">
    <property type="entry name" value="P-loop containing nucleoside triphosphate hydrolases"/>
    <property type="match status" value="1"/>
</dbReference>
<dbReference type="SMART" id="SM00382">
    <property type="entry name" value="AAA"/>
    <property type="match status" value="1"/>
</dbReference>
<evidence type="ECO:0000256" key="1">
    <source>
        <dbReference type="ARBA" id="ARBA00006611"/>
    </source>
</evidence>
<dbReference type="SUPFAM" id="SSF160246">
    <property type="entry name" value="EspE N-terminal domain-like"/>
    <property type="match status" value="1"/>
</dbReference>
<keyword evidence="3" id="KW-0067">ATP-binding</keyword>
<dbReference type="Gene3D" id="3.30.450.90">
    <property type="match status" value="1"/>
</dbReference>
<dbReference type="CDD" id="cd01129">
    <property type="entry name" value="PulE-GspE-like"/>
    <property type="match status" value="1"/>
</dbReference>
<dbReference type="InterPro" id="IPR037257">
    <property type="entry name" value="T2SS_E_N_sf"/>
</dbReference>
<protein>
    <recommendedName>
        <fullName evidence="4">Bacterial type II secretion system protein E domain-containing protein</fullName>
    </recommendedName>
</protein>
<accession>A0A2M7WSK5</accession>
<evidence type="ECO:0000259" key="4">
    <source>
        <dbReference type="PROSITE" id="PS00662"/>
    </source>
</evidence>
<evidence type="ECO:0000313" key="6">
    <source>
        <dbReference type="Proteomes" id="UP000230758"/>
    </source>
</evidence>
<feature type="domain" description="Bacterial type II secretion system protein E" evidence="4">
    <location>
        <begin position="365"/>
        <end position="379"/>
    </location>
</feature>
<reference evidence="6" key="1">
    <citation type="submission" date="2017-09" db="EMBL/GenBank/DDBJ databases">
        <title>Depth-based differentiation of microbial function through sediment-hosted aquifers and enrichment of novel symbionts in the deep terrestrial subsurface.</title>
        <authorList>
            <person name="Probst A.J."/>
            <person name="Ladd B."/>
            <person name="Jarett J.K."/>
            <person name="Geller-Mcgrath D.E."/>
            <person name="Sieber C.M.K."/>
            <person name="Emerson J.B."/>
            <person name="Anantharaman K."/>
            <person name="Thomas B.C."/>
            <person name="Malmstrom R."/>
            <person name="Stieglmeier M."/>
            <person name="Klingl A."/>
            <person name="Woyke T."/>
            <person name="Ryan C.M."/>
            <person name="Banfield J.F."/>
        </authorList>
    </citation>
    <scope>NUCLEOTIDE SEQUENCE [LARGE SCALE GENOMIC DNA]</scope>
</reference>
<keyword evidence="2" id="KW-0547">Nucleotide-binding</keyword>
<dbReference type="GO" id="GO:0005886">
    <property type="term" value="C:plasma membrane"/>
    <property type="evidence" value="ECO:0007669"/>
    <property type="project" value="TreeGrafter"/>
</dbReference>
<comment type="caution">
    <text evidence="5">The sequence shown here is derived from an EMBL/GenBank/DDBJ whole genome shotgun (WGS) entry which is preliminary data.</text>
</comment>
<dbReference type="AlphaFoldDB" id="A0A2M7WSK5"/>
<organism evidence="5 6">
    <name type="scientific">Candidatus Zambryskibacteria bacterium CG_4_9_14_3_um_filter_42_15</name>
    <dbReference type="NCBI Taxonomy" id="1975112"/>
    <lineage>
        <taxon>Bacteria</taxon>
        <taxon>Candidatus Zambryskiibacteriota</taxon>
    </lineage>
</organism>
<comment type="similarity">
    <text evidence="1">Belongs to the GSP E family.</text>
</comment>
<dbReference type="Gene3D" id="3.40.50.300">
    <property type="entry name" value="P-loop containing nucleotide triphosphate hydrolases"/>
    <property type="match status" value="1"/>
</dbReference>
<name>A0A2M7WSK5_9BACT</name>
<sequence>MIQFDEEKQKDRVKTLLKKEEEELAATLSAHHGIPYIDLSTHSVNIDSLRIIKEADAHAASIAVFNATDKKIDVAILSPENKKSVEAIEDLKRRGYVPEVFMVSHQSLEKVWDRYKDLSYSFETKSGALDISNEEILEMTKSVRTLDDIKKLIEEVLSMNKAHRISKILEIILAGAISLNASDVHLEPKETDLRLRYRLDGVLTDILHFDSKTFKLLLSRIKLVSELKLNIKEKAQDGRFSIKLGDTEIEIRTSLIPSPYGESVVLRLLNPNAIAVEFESLGIYPRLLEILKKEISKPNGMILTTGPTGSGKTTTLYAFLKKIYTPDIKVITIENPVEYHLAGIVQTQVAPEKGYTFAEGLKSALRQDPDVIMVGEIRDFETATVAINAAWTGHLVFSTLHTNNAASSFPRLIDLGINPKVISSAINVSIAQRLMRKLCPECKKEILLEGKEKEIIDKVLENITDKTYIEEIQKEYVWDSVGCIKCGGLGFKGQVGIFEAILTDEKIEKAIITNPSERDIMEAARDQKLLTLAEDGIIKVLTGVTTFKELDRVVGLSSAN</sequence>
<evidence type="ECO:0000256" key="2">
    <source>
        <dbReference type="ARBA" id="ARBA00022741"/>
    </source>
</evidence>
<dbReference type="PANTHER" id="PTHR30258:SF3">
    <property type="entry name" value="SLL1921 PROTEIN"/>
    <property type="match status" value="1"/>
</dbReference>
<dbReference type="GO" id="GO:0005524">
    <property type="term" value="F:ATP binding"/>
    <property type="evidence" value="ECO:0007669"/>
    <property type="project" value="UniProtKB-KW"/>
</dbReference>
<dbReference type="GO" id="GO:0016887">
    <property type="term" value="F:ATP hydrolysis activity"/>
    <property type="evidence" value="ECO:0007669"/>
    <property type="project" value="TreeGrafter"/>
</dbReference>
<dbReference type="Proteomes" id="UP000230758">
    <property type="component" value="Unassembled WGS sequence"/>
</dbReference>
<gene>
    <name evidence="5" type="ORF">CO185_00960</name>
</gene>
<evidence type="ECO:0000313" key="5">
    <source>
        <dbReference type="EMBL" id="PJA32985.1"/>
    </source>
</evidence>
<dbReference type="PROSITE" id="PS00662">
    <property type="entry name" value="T2SP_E"/>
    <property type="match status" value="1"/>
</dbReference>
<evidence type="ECO:0000256" key="3">
    <source>
        <dbReference type="ARBA" id="ARBA00022840"/>
    </source>
</evidence>
<dbReference type="Pfam" id="PF00437">
    <property type="entry name" value="T2SSE"/>
    <property type="match status" value="1"/>
</dbReference>